<proteinExistence type="predicted"/>
<accession>A0A955ECC1</accession>
<evidence type="ECO:0000313" key="2">
    <source>
        <dbReference type="Proteomes" id="UP000740557"/>
    </source>
</evidence>
<organism evidence="1 2">
    <name type="scientific">candidate division WWE3 bacterium</name>
    <dbReference type="NCBI Taxonomy" id="2053526"/>
    <lineage>
        <taxon>Bacteria</taxon>
        <taxon>Katanobacteria</taxon>
    </lineage>
</organism>
<reference evidence="1" key="2">
    <citation type="journal article" date="2021" name="Microbiome">
        <title>Successional dynamics and alternative stable states in a saline activated sludge microbial community over 9 years.</title>
        <authorList>
            <person name="Wang Y."/>
            <person name="Ye J."/>
            <person name="Ju F."/>
            <person name="Liu L."/>
            <person name="Boyd J.A."/>
            <person name="Deng Y."/>
            <person name="Parks D.H."/>
            <person name="Jiang X."/>
            <person name="Yin X."/>
            <person name="Woodcroft B.J."/>
            <person name="Tyson G.W."/>
            <person name="Hugenholtz P."/>
            <person name="Polz M.F."/>
            <person name="Zhang T."/>
        </authorList>
    </citation>
    <scope>NUCLEOTIDE SEQUENCE</scope>
    <source>
        <strain evidence="1">HKST-UBA79</strain>
    </source>
</reference>
<name>A0A955ECC1_UNCKA</name>
<dbReference type="AlphaFoldDB" id="A0A955ECC1"/>
<gene>
    <name evidence="1" type="ORF">KC980_00520</name>
</gene>
<dbReference type="EMBL" id="JAGQNX010000012">
    <property type="protein sequence ID" value="MCA9307976.1"/>
    <property type="molecule type" value="Genomic_DNA"/>
</dbReference>
<reference evidence="1" key="1">
    <citation type="submission" date="2020-04" db="EMBL/GenBank/DDBJ databases">
        <authorList>
            <person name="Zhang T."/>
        </authorList>
    </citation>
    <scope>NUCLEOTIDE SEQUENCE</scope>
    <source>
        <strain evidence="1">HKST-UBA79</strain>
    </source>
</reference>
<comment type="caution">
    <text evidence="1">The sequence shown here is derived from an EMBL/GenBank/DDBJ whole genome shotgun (WGS) entry which is preliminary data.</text>
</comment>
<evidence type="ECO:0008006" key="3">
    <source>
        <dbReference type="Google" id="ProtNLM"/>
    </source>
</evidence>
<protein>
    <recommendedName>
        <fullName evidence="3">Bacterial toxin RNase RnlA/LsoA DBD domain-containing protein</fullName>
    </recommendedName>
</protein>
<dbReference type="Gene3D" id="6.10.250.2650">
    <property type="match status" value="1"/>
</dbReference>
<evidence type="ECO:0000313" key="1">
    <source>
        <dbReference type="EMBL" id="MCA9307976.1"/>
    </source>
</evidence>
<sequence>MECIKKDSPLWMYLSEYQRGLLLDGEELCNHVSHISDNISDYSFLVFPFAKAYEGFLKQFLLDLDFIQEDEYYGDDIRIGRIMNPHYLKNNRNSLFDRMCNYKNGGEALAKRIWNVWRRGRNEVFHYFPHNFRKLTYNEALEIIKEIIEVMNLLVVKCDLDTSNPKSANLTEKVLTIK</sequence>
<dbReference type="Proteomes" id="UP000740557">
    <property type="component" value="Unassembled WGS sequence"/>
</dbReference>